<name>A0A8X8BB33_BRACI</name>
<dbReference type="EMBL" id="JAAMPC010000002">
    <property type="protein sequence ID" value="KAG2328660.1"/>
    <property type="molecule type" value="Genomic_DNA"/>
</dbReference>
<protein>
    <submittedName>
        <fullName evidence="1">Uncharacterized protein</fullName>
    </submittedName>
</protein>
<comment type="caution">
    <text evidence="1">The sequence shown here is derived from an EMBL/GenBank/DDBJ whole genome shotgun (WGS) entry which is preliminary data.</text>
</comment>
<evidence type="ECO:0000313" key="1">
    <source>
        <dbReference type="EMBL" id="KAG2328660.1"/>
    </source>
</evidence>
<sequence>MVVIEEAVVVEATVEKLVAVVVKAVAAITRAAMMVMNQLVVVVSEKNMIVDIKMHYGCNDRYELTCDHKKTSLTSNSQ</sequence>
<gene>
    <name evidence="1" type="ORF">Bca52824_011388</name>
</gene>
<accession>A0A8X8BB33</accession>
<organism evidence="1 2">
    <name type="scientific">Brassica carinata</name>
    <name type="common">Ethiopian mustard</name>
    <name type="synonym">Abyssinian cabbage</name>
    <dbReference type="NCBI Taxonomy" id="52824"/>
    <lineage>
        <taxon>Eukaryota</taxon>
        <taxon>Viridiplantae</taxon>
        <taxon>Streptophyta</taxon>
        <taxon>Embryophyta</taxon>
        <taxon>Tracheophyta</taxon>
        <taxon>Spermatophyta</taxon>
        <taxon>Magnoliopsida</taxon>
        <taxon>eudicotyledons</taxon>
        <taxon>Gunneridae</taxon>
        <taxon>Pentapetalae</taxon>
        <taxon>rosids</taxon>
        <taxon>malvids</taxon>
        <taxon>Brassicales</taxon>
        <taxon>Brassicaceae</taxon>
        <taxon>Brassiceae</taxon>
        <taxon>Brassica</taxon>
    </lineage>
</organism>
<keyword evidence="2" id="KW-1185">Reference proteome</keyword>
<reference evidence="1 2" key="1">
    <citation type="submission" date="2020-02" db="EMBL/GenBank/DDBJ databases">
        <authorList>
            <person name="Ma Q."/>
            <person name="Huang Y."/>
            <person name="Song X."/>
            <person name="Pei D."/>
        </authorList>
    </citation>
    <scope>NUCLEOTIDE SEQUENCE [LARGE SCALE GENOMIC DNA]</scope>
    <source>
        <strain evidence="1">Sxm20200214</strain>
        <tissue evidence="1">Leaf</tissue>
    </source>
</reference>
<dbReference type="AlphaFoldDB" id="A0A8X8BB33"/>
<evidence type="ECO:0000313" key="2">
    <source>
        <dbReference type="Proteomes" id="UP000886595"/>
    </source>
</evidence>
<proteinExistence type="predicted"/>
<dbReference type="Proteomes" id="UP000886595">
    <property type="component" value="Unassembled WGS sequence"/>
</dbReference>